<dbReference type="Pfam" id="PF09947">
    <property type="entry name" value="DUF2180"/>
    <property type="match status" value="1"/>
</dbReference>
<name>A0A291QCY6_9ACTN</name>
<proteinExistence type="predicted"/>
<keyword evidence="2" id="KW-1185">Reference proteome</keyword>
<dbReference type="AlphaFoldDB" id="A0A291QCY6"/>
<evidence type="ECO:0000313" key="1">
    <source>
        <dbReference type="EMBL" id="ATL29344.1"/>
    </source>
</evidence>
<organism evidence="1 2">
    <name type="scientific">Streptomyces formicae</name>
    <dbReference type="NCBI Taxonomy" id="1616117"/>
    <lineage>
        <taxon>Bacteria</taxon>
        <taxon>Bacillati</taxon>
        <taxon>Actinomycetota</taxon>
        <taxon>Actinomycetes</taxon>
        <taxon>Kitasatosporales</taxon>
        <taxon>Streptomycetaceae</taxon>
        <taxon>Streptomyces</taxon>
    </lineage>
</organism>
<protein>
    <recommendedName>
        <fullName evidence="3">DUF2180 family protein</fullName>
    </recommendedName>
</protein>
<dbReference type="EMBL" id="CP022685">
    <property type="protein sequence ID" value="ATL29344.1"/>
    <property type="molecule type" value="Genomic_DNA"/>
</dbReference>
<dbReference type="Proteomes" id="UP000221011">
    <property type="component" value="Chromosome"/>
</dbReference>
<gene>
    <name evidence="1" type="ORF">KY5_4326</name>
</gene>
<evidence type="ECO:0000313" key="2">
    <source>
        <dbReference type="Proteomes" id="UP000221011"/>
    </source>
</evidence>
<dbReference type="RefSeq" id="WP_098243866.1">
    <property type="nucleotide sequence ID" value="NZ_CP022685.1"/>
</dbReference>
<evidence type="ECO:0008006" key="3">
    <source>
        <dbReference type="Google" id="ProtNLM"/>
    </source>
</evidence>
<dbReference type="KEGG" id="sfk:KY5_4326"/>
<sequence length="86" mass="9043">MNCYDCHTQERPGIPAVAICHRCGAGLCPDHAHATPTTLHRVHGTGLATGPRPARRITCHTCRAAEAQSDTGRVAVLPETVGHPGT</sequence>
<reference evidence="1 2" key="1">
    <citation type="submission" date="2017-08" db="EMBL/GenBank/DDBJ databases">
        <title>Complete Genome Sequence of Streptomyces formicae KY5, the formicamycin producer.</title>
        <authorList>
            <person name="Holmes N.A."/>
            <person name="Devine R."/>
            <person name="Qin Z."/>
            <person name="Seipke R.F."/>
            <person name="Wilkinson B."/>
            <person name="Hutchings M.I."/>
        </authorList>
    </citation>
    <scope>NUCLEOTIDE SEQUENCE [LARGE SCALE GENOMIC DNA]</scope>
    <source>
        <strain evidence="1 2">KY5</strain>
    </source>
</reference>
<dbReference type="InterPro" id="IPR017211">
    <property type="entry name" value="UCP037465_Znf"/>
</dbReference>
<accession>A0A291QCY6</accession>